<keyword evidence="2" id="KW-1185">Reference proteome</keyword>
<dbReference type="AlphaFoldDB" id="A0AAD5UWV8"/>
<comment type="caution">
    <text evidence="1">The sequence shown here is derived from an EMBL/GenBank/DDBJ whole genome shotgun (WGS) entry which is preliminary data.</text>
</comment>
<accession>A0AAD5UWV8</accession>
<dbReference type="EMBL" id="JANAWD010000407">
    <property type="protein sequence ID" value="KAJ3479911.1"/>
    <property type="molecule type" value="Genomic_DNA"/>
</dbReference>
<proteinExistence type="predicted"/>
<organism evidence="1 2">
    <name type="scientific">Meripilus lineatus</name>
    <dbReference type="NCBI Taxonomy" id="2056292"/>
    <lineage>
        <taxon>Eukaryota</taxon>
        <taxon>Fungi</taxon>
        <taxon>Dikarya</taxon>
        <taxon>Basidiomycota</taxon>
        <taxon>Agaricomycotina</taxon>
        <taxon>Agaricomycetes</taxon>
        <taxon>Polyporales</taxon>
        <taxon>Meripilaceae</taxon>
        <taxon>Meripilus</taxon>
    </lineage>
</organism>
<dbReference type="Proteomes" id="UP001212997">
    <property type="component" value="Unassembled WGS sequence"/>
</dbReference>
<dbReference type="Gene3D" id="3.80.10.10">
    <property type="entry name" value="Ribonuclease Inhibitor"/>
    <property type="match status" value="1"/>
</dbReference>
<dbReference type="InterPro" id="IPR032675">
    <property type="entry name" value="LRR_dom_sf"/>
</dbReference>
<gene>
    <name evidence="1" type="ORF">NLI96_g8725</name>
</gene>
<evidence type="ECO:0000313" key="1">
    <source>
        <dbReference type="EMBL" id="KAJ3479911.1"/>
    </source>
</evidence>
<reference evidence="1" key="1">
    <citation type="submission" date="2022-07" db="EMBL/GenBank/DDBJ databases">
        <title>Genome Sequence of Physisporinus lineatus.</title>
        <authorList>
            <person name="Buettner E."/>
        </authorList>
    </citation>
    <scope>NUCLEOTIDE SEQUENCE</scope>
    <source>
        <strain evidence="1">VT162</strain>
    </source>
</reference>
<evidence type="ECO:0008006" key="3">
    <source>
        <dbReference type="Google" id="ProtNLM"/>
    </source>
</evidence>
<evidence type="ECO:0000313" key="2">
    <source>
        <dbReference type="Proteomes" id="UP001212997"/>
    </source>
</evidence>
<sequence>MRVFGVRKCIESCTNENKLEIDTASFCLWSWAGPIVGNFEEAAAKPELPVQVRTVRKTPMSSCVYVSETDPSTFLESDSESILLLLLPTTFHWHLEARASLNTIMVFTQSLPPELWEIIIELSEGSRGTLSSCARVCRSWVPKSRVLLFRVVHFDSSTQRARAFMDALLCSPSLGELIHELIIDPQFAPGCRYWIYDLIQMLAPILPNLYHMGYHRLFSNFDPWFYFLCQRFETVKSLSLCSLEYNEHAEVVQLVNMYKTLETLSLFNCERANPGRFTGRTHPGLTTLRIRSQESAVRAYPDLYNCTNMYDWITCTPNPFPAVKALTLPLHFATHINTFNDLLKTSTHDLEELELEIFIAETHDIPRCAPAFRHCKHLRSLTLDLWDTPPQHIAPFLEAIAMGIPETLQNISFRFSGRCIATWIFSEETKQHWRAIDAAAADSPELELFEVKWAIVGAGSAPLSDSRDVVDSTMVSLDNCGVFEEYFPRSFGRGILWCGDRTSSSKHVIRERFT</sequence>
<name>A0AAD5UWV8_9APHY</name>
<protein>
    <recommendedName>
        <fullName evidence="3">F-box domain-containing protein</fullName>
    </recommendedName>
</protein>